<organism evidence="1">
    <name type="scientific">Arundo donax</name>
    <name type="common">Giant reed</name>
    <name type="synonym">Donax arundinaceus</name>
    <dbReference type="NCBI Taxonomy" id="35708"/>
    <lineage>
        <taxon>Eukaryota</taxon>
        <taxon>Viridiplantae</taxon>
        <taxon>Streptophyta</taxon>
        <taxon>Embryophyta</taxon>
        <taxon>Tracheophyta</taxon>
        <taxon>Spermatophyta</taxon>
        <taxon>Magnoliopsida</taxon>
        <taxon>Liliopsida</taxon>
        <taxon>Poales</taxon>
        <taxon>Poaceae</taxon>
        <taxon>PACMAD clade</taxon>
        <taxon>Arundinoideae</taxon>
        <taxon>Arundineae</taxon>
        <taxon>Arundo</taxon>
    </lineage>
</organism>
<dbReference type="AlphaFoldDB" id="A0A0A8Z871"/>
<sequence length="55" mass="6490">MILTIFDCALVLFHKTIFTMFQLKTKRGHEHNSCWFILFMLKAVRLQPCSFGRLG</sequence>
<proteinExistence type="predicted"/>
<reference evidence="1" key="2">
    <citation type="journal article" date="2015" name="Data Brief">
        <title>Shoot transcriptome of the giant reed, Arundo donax.</title>
        <authorList>
            <person name="Barrero R.A."/>
            <person name="Guerrero F.D."/>
            <person name="Moolhuijzen P."/>
            <person name="Goolsby J.A."/>
            <person name="Tidwell J."/>
            <person name="Bellgard S.E."/>
            <person name="Bellgard M.I."/>
        </authorList>
    </citation>
    <scope>NUCLEOTIDE SEQUENCE</scope>
    <source>
        <tissue evidence="1">Shoot tissue taken approximately 20 cm above the soil surface</tissue>
    </source>
</reference>
<evidence type="ECO:0000313" key="1">
    <source>
        <dbReference type="EMBL" id="JAD33883.1"/>
    </source>
</evidence>
<reference evidence="1" key="1">
    <citation type="submission" date="2014-09" db="EMBL/GenBank/DDBJ databases">
        <authorList>
            <person name="Magalhaes I.L.F."/>
            <person name="Oliveira U."/>
            <person name="Santos F.R."/>
            <person name="Vidigal T.H.D.A."/>
            <person name="Brescovit A.D."/>
            <person name="Santos A.J."/>
        </authorList>
    </citation>
    <scope>NUCLEOTIDE SEQUENCE</scope>
    <source>
        <tissue evidence="1">Shoot tissue taken approximately 20 cm above the soil surface</tissue>
    </source>
</reference>
<dbReference type="EMBL" id="GBRH01264012">
    <property type="protein sequence ID" value="JAD33883.1"/>
    <property type="molecule type" value="Transcribed_RNA"/>
</dbReference>
<protein>
    <submittedName>
        <fullName evidence="1">Uncharacterized protein</fullName>
    </submittedName>
</protein>
<accession>A0A0A8Z871</accession>
<name>A0A0A8Z871_ARUDO</name>